<dbReference type="Proteomes" id="UP000887569">
    <property type="component" value="Unplaced"/>
</dbReference>
<reference evidence="2" key="1">
    <citation type="submission" date="2022-11" db="UniProtKB">
        <authorList>
            <consortium name="WormBaseParasite"/>
        </authorList>
    </citation>
    <scope>IDENTIFICATION</scope>
</reference>
<name>A0A914ZS45_PARUN</name>
<organism evidence="1 2">
    <name type="scientific">Parascaris univalens</name>
    <name type="common">Nematode worm</name>
    <dbReference type="NCBI Taxonomy" id="6257"/>
    <lineage>
        <taxon>Eukaryota</taxon>
        <taxon>Metazoa</taxon>
        <taxon>Ecdysozoa</taxon>
        <taxon>Nematoda</taxon>
        <taxon>Chromadorea</taxon>
        <taxon>Rhabditida</taxon>
        <taxon>Spirurina</taxon>
        <taxon>Ascaridomorpha</taxon>
        <taxon>Ascaridoidea</taxon>
        <taxon>Ascarididae</taxon>
        <taxon>Parascaris</taxon>
    </lineage>
</organism>
<accession>A0A914ZS45</accession>
<dbReference type="AlphaFoldDB" id="A0A914ZS45"/>
<dbReference type="WBParaSite" id="PgB11_g080_t01">
    <property type="protein sequence ID" value="PgB11_g080_t01"/>
    <property type="gene ID" value="PgB11_g080"/>
</dbReference>
<protein>
    <submittedName>
        <fullName evidence="2">Uncharacterized protein</fullName>
    </submittedName>
</protein>
<proteinExistence type="predicted"/>
<sequence>FIVLAWGNCLVDFCSLEQVKISSQIQSISRNPITVALSCANMARSIDVQSGSALSCVGKAASSCRNCCWKILERSAAMAFFPTVRAQLCVIVSTCFSSFFSD</sequence>
<evidence type="ECO:0000313" key="2">
    <source>
        <dbReference type="WBParaSite" id="PgB11_g080_t01"/>
    </source>
</evidence>
<keyword evidence="1" id="KW-1185">Reference proteome</keyword>
<evidence type="ECO:0000313" key="1">
    <source>
        <dbReference type="Proteomes" id="UP000887569"/>
    </source>
</evidence>